<evidence type="ECO:0000313" key="1">
    <source>
        <dbReference type="EMBL" id="WEG68766.1"/>
    </source>
</evidence>
<dbReference type="EMBL" id="OP429122">
    <property type="protein sequence ID" value="WEG68902.1"/>
    <property type="molecule type" value="Genomic_DNA"/>
</dbReference>
<evidence type="ECO:0000313" key="2">
    <source>
        <dbReference type="EMBL" id="WEG71130.1"/>
    </source>
</evidence>
<name>A0A9Y1IQJ8_9BETA</name>
<gene>
    <name evidence="2" type="primary">M38</name>
</gene>
<protein>
    <submittedName>
        <fullName evidence="2">Protein UL38</fullName>
    </submittedName>
</protein>
<reference evidence="2" key="1">
    <citation type="submission" date="2022-09" db="EMBL/GenBank/DDBJ databases">
        <authorList>
            <person name="Vucak M."/>
            <person name="Davison A.J."/>
        </authorList>
    </citation>
    <scope>NUCLEOTIDE SEQUENCE</scope>
    <source>
        <strain evidence="1">Mnat29</strain>
        <strain evidence="2">Mnat36</strain>
    </source>
</reference>
<accession>A0A9Y1IQJ8</accession>
<sequence>MFTNAMDKESAILAARLVQALENGIYTFVSAIRECTIRGATITHSSGMRLSICDQWYPHLTIKESSLTWIRRDFFPLSGPVMIIFAVAELWKEASNLPTRQIIFMIGRDGAVVAYDQGVVFYMCPTLQDFWTASIVLEYDNAVFPSPVQRYVKQMYNDLSGFVTFYNKLRLQRVILEAIDGRSHVRTSSFRGNRLMRMLMKSAIEISKGSLPTLFSDRAALHDNVDMLFLSMYWRRRCETTKLGASNSVCTDTFKRSSVGPAAIVQQCEPLCGTRSSVITTSFRLEDVIKDTSEPPGQICDYDTGSGTGVFRKRTTSTAACVEGKMIRLDGADGGNRDSSSCRNV</sequence>
<dbReference type="EMBL" id="OP429121">
    <property type="protein sequence ID" value="WEG68766.1"/>
    <property type="molecule type" value="Genomic_DNA"/>
</dbReference>
<reference evidence="2" key="2">
    <citation type="submission" date="2023-06" db="EMBL/GenBank/DDBJ databases">
        <title>Isolation and genome sequencing of cytomegaloviruses from Natal multimammate mice (Mastomys natalensis).</title>
        <authorList>
            <person name="Jarvis M.A."/>
            <person name="Davison A.J."/>
        </authorList>
    </citation>
    <scope>NUCLEOTIDE SEQUENCE</scope>
    <source>
        <strain evidence="1">Mnat29</strain>
        <strain evidence="2">Mnat36</strain>
    </source>
</reference>
<proteinExistence type="predicted"/>
<organism evidence="2">
    <name type="scientific">Mastomys natalensis cytomegalovirus 1</name>
    <dbReference type="NCBI Taxonomy" id="2973541"/>
    <lineage>
        <taxon>Viruses</taxon>
        <taxon>Duplodnaviria</taxon>
        <taxon>Heunggongvirae</taxon>
        <taxon>Peploviricota</taxon>
        <taxon>Herviviricetes</taxon>
        <taxon>Herpesvirales</taxon>
        <taxon>Orthoherpesviridae</taxon>
        <taxon>Betaherpesvirinae</taxon>
        <taxon>Muromegalovirus</taxon>
    </lineage>
</organism>
<dbReference type="EMBL" id="OP429138">
    <property type="protein sequence ID" value="WEG71130.1"/>
    <property type="molecule type" value="Genomic_DNA"/>
</dbReference>